<dbReference type="EC" id="2.7.4.14" evidence="9"/>
<dbReference type="CDD" id="cd09917">
    <property type="entry name" value="F-box_SF"/>
    <property type="match status" value="1"/>
</dbReference>
<dbReference type="Gene3D" id="3.40.50.300">
    <property type="entry name" value="P-loop containing nucleotide triphosphate hydrolases"/>
    <property type="match status" value="1"/>
</dbReference>
<dbReference type="GO" id="GO:0033862">
    <property type="term" value="F:UMP kinase activity"/>
    <property type="evidence" value="ECO:0007669"/>
    <property type="project" value="RHEA"/>
</dbReference>
<dbReference type="NCBIfam" id="TIGR01359">
    <property type="entry name" value="UMP_CMP_kin_fam"/>
    <property type="match status" value="1"/>
</dbReference>
<dbReference type="OrthoDB" id="442176at2759"/>
<dbReference type="PRINTS" id="PR00094">
    <property type="entry name" value="ADENYLTKNASE"/>
</dbReference>
<feature type="binding site" evidence="9">
    <location>
        <position position="269"/>
    </location>
    <ligand>
        <name>ATP</name>
        <dbReference type="ChEBI" id="CHEBI:30616"/>
    </ligand>
</feature>
<keyword evidence="2 9" id="KW-0808">Transferase</keyword>
<feature type="binding site" evidence="9">
    <location>
        <position position="193"/>
    </location>
    <ligand>
        <name>a ribonucleoside 5'-phosphate</name>
        <dbReference type="ChEBI" id="CHEBI:58043"/>
    </ligand>
</feature>
<dbReference type="GO" id="GO:0006207">
    <property type="term" value="P:'de novo' pyrimidine nucleobase biosynthetic process"/>
    <property type="evidence" value="ECO:0007669"/>
    <property type="project" value="InterPro"/>
</dbReference>
<dbReference type="InterPro" id="IPR036047">
    <property type="entry name" value="F-box-like_dom_sf"/>
</dbReference>
<comment type="subunit">
    <text evidence="9">Monomer.</text>
</comment>
<dbReference type="FunFam" id="3.40.50.300:FF:000315">
    <property type="entry name" value="Adenylate kinase 1"/>
    <property type="match status" value="1"/>
</dbReference>
<evidence type="ECO:0000256" key="4">
    <source>
        <dbReference type="ARBA" id="ARBA00022777"/>
    </source>
</evidence>
<comment type="similarity">
    <text evidence="9">Belongs to the adenylate kinase family. UMP-CMP kinase subfamily.</text>
</comment>
<dbReference type="GO" id="GO:0006221">
    <property type="term" value="P:pyrimidine nucleotide biosynthetic process"/>
    <property type="evidence" value="ECO:0007669"/>
    <property type="project" value="UniProtKB-UniRule"/>
</dbReference>
<dbReference type="InParanoid" id="J4GH40"/>
<comment type="domain">
    <text evidence="9">Consists of three domains, a large central CORE domain and two small peripheral domains, NMPbind and LID, which undergo movements during catalysis. The LID domain closes over the site of phosphoryl transfer upon ATP binding. Assembling and dissambling the active center during each catalytic cycle provides an effective means to prevent ATP hydrolysis.</text>
</comment>
<dbReference type="GO" id="GO:0005737">
    <property type="term" value="C:cytoplasm"/>
    <property type="evidence" value="ECO:0007669"/>
    <property type="project" value="UniProtKB-SubCell"/>
</dbReference>
<evidence type="ECO:0000256" key="7">
    <source>
        <dbReference type="ARBA" id="ARBA00023242"/>
    </source>
</evidence>
<evidence type="ECO:0000256" key="3">
    <source>
        <dbReference type="ARBA" id="ARBA00022741"/>
    </source>
</evidence>
<reference evidence="12 13" key="1">
    <citation type="journal article" date="2012" name="Appl. Environ. Microbiol.">
        <title>Short-read sequencing for genomic analysis of the brown rot fungus Fibroporia radiculosa.</title>
        <authorList>
            <person name="Tang J.D."/>
            <person name="Perkins A.D."/>
            <person name="Sonstegard T.S."/>
            <person name="Schroeder S.G."/>
            <person name="Burgess S.C."/>
            <person name="Diehl S.V."/>
        </authorList>
    </citation>
    <scope>NUCLEOTIDE SEQUENCE [LARGE SCALE GENOMIC DNA]</scope>
    <source>
        <strain evidence="12 13">TFFH 294</strain>
    </source>
</reference>
<feature type="binding site" evidence="9">
    <location>
        <begin position="147"/>
        <end position="149"/>
    </location>
    <ligand>
        <name>a ribonucleoside 5'-phosphate</name>
        <dbReference type="ChEBI" id="CHEBI:58043"/>
    </ligand>
</feature>
<evidence type="ECO:0000256" key="10">
    <source>
        <dbReference type="SAM" id="Phobius"/>
    </source>
</evidence>
<dbReference type="Proteomes" id="UP000006352">
    <property type="component" value="Unassembled WGS sequence"/>
</dbReference>
<evidence type="ECO:0000256" key="9">
    <source>
        <dbReference type="HAMAP-Rule" id="MF_03172"/>
    </source>
</evidence>
<feature type="region of interest" description="NMPbind" evidence="9">
    <location>
        <begin position="119"/>
        <end position="149"/>
    </location>
</feature>
<dbReference type="InterPro" id="IPR027417">
    <property type="entry name" value="P-loop_NTPase"/>
</dbReference>
<dbReference type="InterPro" id="IPR001810">
    <property type="entry name" value="F-box_dom"/>
</dbReference>
<feature type="domain" description="F-box" evidence="11">
    <location>
        <begin position="303"/>
        <end position="336"/>
    </location>
</feature>
<keyword evidence="3 9" id="KW-0547">Nucleotide-binding</keyword>
<dbReference type="Pfam" id="PF00406">
    <property type="entry name" value="ADK"/>
    <property type="match status" value="1"/>
</dbReference>
<feature type="binding site" evidence="9">
    <location>
        <position position="125"/>
    </location>
    <ligand>
        <name>a ribonucleoside 5'-phosphate</name>
        <dbReference type="ChEBI" id="CHEBI:58043"/>
    </ligand>
</feature>
<feature type="region of interest" description="LID" evidence="9">
    <location>
        <begin position="223"/>
        <end position="233"/>
    </location>
</feature>
<keyword evidence="6 9" id="KW-0665">Pyrimidine biosynthesis</keyword>
<dbReference type="InterPro" id="IPR033690">
    <property type="entry name" value="Adenylat_kinase_CS"/>
</dbReference>
<dbReference type="HOGENOM" id="CLU_478199_0_0_1"/>
<keyword evidence="1 9" id="KW-0963">Cytoplasm</keyword>
<dbReference type="GO" id="GO:0005524">
    <property type="term" value="F:ATP binding"/>
    <property type="evidence" value="ECO:0007669"/>
    <property type="project" value="UniProtKB-KW"/>
</dbReference>
<dbReference type="SUPFAM" id="SSF81383">
    <property type="entry name" value="F-box domain"/>
    <property type="match status" value="1"/>
</dbReference>
<accession>J4GH40</accession>
<name>J4GH40_9APHY</name>
<dbReference type="PROSITE" id="PS00113">
    <property type="entry name" value="ADENYLATE_KINASE"/>
    <property type="match status" value="1"/>
</dbReference>
<dbReference type="GO" id="GO:0005634">
    <property type="term" value="C:nucleus"/>
    <property type="evidence" value="ECO:0007669"/>
    <property type="project" value="UniProtKB-SubCell"/>
</dbReference>
<dbReference type="STRING" id="599839.J4GH40"/>
<dbReference type="HAMAP" id="MF_00235">
    <property type="entry name" value="Adenylate_kinase_Adk"/>
    <property type="match status" value="1"/>
</dbReference>
<evidence type="ECO:0000259" key="11">
    <source>
        <dbReference type="Pfam" id="PF00646"/>
    </source>
</evidence>
<evidence type="ECO:0000256" key="8">
    <source>
        <dbReference type="ARBA" id="ARBA00048116"/>
    </source>
</evidence>
<gene>
    <name evidence="12" type="ORF">FIBRA_08325</name>
</gene>
<sequence>MPNKAPNPLYFLGLSLASFGAFYWLAKRREATYPASKQPRQNRLTAWHRCMPAIFDKIASALHIRKKQKRSAKPRMSAFTTPAFDNSKVTVIFVLGGPGAGKGTQCANLVQDFDFCHLSAGDLLRAEQNREGSQYGEMIRTFIREGQIVPMEVTIKLLENAMRAALTEGRADEGWTDSRGRFLIDGFPRKMDQAMKFDEEVCQSSLVMFFTTTEEEMLKRLMERGKTSGREDDNEESIKKRFRVYKEQTMPVIEYYNNAHKVATIDATATIEEVHEKAKSVVTQLFKGEITRNFSSISCSVTLSLDVLGLILSRLDTKSALTFSRTSKLFHTVATRQAVSSLTLDFARDSYKFKQKRLKAVFDYLLADIPGRLHYVHHLKIVRSCFWDGPFLDTGLVPVLANILENAQNLQTLYLEAMQPLAQRAPAIVNAIVGLPRLEKLKLTEVDSPTPKLLRGLHTTSVRLELEVYQNSTHFRFAELALLQGHNITDLTFSGPGPWGFYHAKLLQEQHIRFPSVRRFRACFVKGDVDTQGSRIIHILKPVFPNLEIFESQIEAGGVWRLHMCSTCCT</sequence>
<dbReference type="CDD" id="cd01428">
    <property type="entry name" value="ADK"/>
    <property type="match status" value="1"/>
</dbReference>
<dbReference type="EMBL" id="HE797223">
    <property type="protein sequence ID" value="CCM06078.1"/>
    <property type="molecule type" value="Genomic_DNA"/>
</dbReference>
<evidence type="ECO:0000313" key="12">
    <source>
        <dbReference type="EMBL" id="CCM06078.1"/>
    </source>
</evidence>
<keyword evidence="10" id="KW-1133">Transmembrane helix</keyword>
<organism evidence="12 13">
    <name type="scientific">Fibroporia radiculosa</name>
    <dbReference type="NCBI Taxonomy" id="599839"/>
    <lineage>
        <taxon>Eukaryota</taxon>
        <taxon>Fungi</taxon>
        <taxon>Dikarya</taxon>
        <taxon>Basidiomycota</taxon>
        <taxon>Agaricomycotina</taxon>
        <taxon>Agaricomycetes</taxon>
        <taxon>Polyporales</taxon>
        <taxon>Fibroporiaceae</taxon>
        <taxon>Fibroporia</taxon>
    </lineage>
</organism>
<dbReference type="Pfam" id="PF00646">
    <property type="entry name" value="F-box"/>
    <property type="match status" value="1"/>
</dbReference>
<proteinExistence type="inferred from homology"/>
<dbReference type="HAMAP" id="MF_03172">
    <property type="entry name" value="Adenylate_kinase_UMP_CMP_kin"/>
    <property type="match status" value="1"/>
</dbReference>
<keyword evidence="7 9" id="KW-0539">Nucleus</keyword>
<keyword evidence="4 9" id="KW-0418">Kinase</keyword>
<dbReference type="PANTHER" id="PTHR23359">
    <property type="entry name" value="NUCLEOTIDE KINASE"/>
    <property type="match status" value="1"/>
</dbReference>
<dbReference type="AlphaFoldDB" id="J4GH40"/>
<feature type="binding site" evidence="9">
    <location>
        <position position="224"/>
    </location>
    <ligand>
        <name>ATP</name>
        <dbReference type="ChEBI" id="CHEBI:30616"/>
    </ligand>
</feature>
<feature type="binding site" evidence="9">
    <location>
        <position position="230"/>
    </location>
    <ligand>
        <name>a ribonucleoside 5'-phosphate</name>
        <dbReference type="ChEBI" id="CHEBI:58043"/>
    </ligand>
</feature>
<comment type="subcellular location">
    <subcellularLocation>
        <location evidence="9">Cytoplasm</location>
    </subcellularLocation>
    <subcellularLocation>
        <location evidence="9">Nucleus</location>
    </subcellularLocation>
    <text evidence="9">Predominantly cytoplasmic.</text>
</comment>
<comment type="function">
    <text evidence="9">Catalyzes the phosphorylation of pyrimidine nucleoside monophosphates at the expense of ATP. Plays an important role in de novo pyrimidine nucleotide biosynthesis. Has preference for UMP and dUMP as phosphate acceptors, but can also use CMP, dCMP and AMP.</text>
</comment>
<keyword evidence="10" id="KW-0812">Transmembrane</keyword>
<feature type="transmembrane region" description="Helical" evidence="10">
    <location>
        <begin position="9"/>
        <end position="26"/>
    </location>
</feature>
<protein>
    <recommendedName>
        <fullName evidence="9">Uridylate kinase</fullName>
        <shortName evidence="9">UK</shortName>
        <ecNumber evidence="9">2.7.4.14</ecNumber>
    </recommendedName>
    <alternativeName>
        <fullName evidence="9">ATP:UMP phosphotransferase</fullName>
    </alternativeName>
    <alternativeName>
        <fullName evidence="9">Deoxycytidylate kinase</fullName>
        <shortName evidence="9">CK</shortName>
        <shortName evidence="9">dCMP kinase</shortName>
    </alternativeName>
    <alternativeName>
        <fullName evidence="9">Uridine monophosphate kinase</fullName>
        <shortName evidence="9">UMP kinase</shortName>
        <shortName evidence="9">UMPK</shortName>
    </alternativeName>
</protein>
<keyword evidence="13" id="KW-1185">Reference proteome</keyword>
<evidence type="ECO:0000256" key="5">
    <source>
        <dbReference type="ARBA" id="ARBA00022840"/>
    </source>
</evidence>
<dbReference type="RefSeq" id="XP_012185361.1">
    <property type="nucleotide sequence ID" value="XM_012329971.1"/>
</dbReference>
<keyword evidence="10" id="KW-0472">Membrane</keyword>
<evidence type="ECO:0000256" key="2">
    <source>
        <dbReference type="ARBA" id="ARBA00022679"/>
    </source>
</evidence>
<dbReference type="InterPro" id="IPR000850">
    <property type="entry name" value="Adenylat/UMP-CMP_kin"/>
</dbReference>
<dbReference type="SUPFAM" id="SSF52540">
    <property type="entry name" value="P-loop containing nucleoside triphosphate hydrolases"/>
    <property type="match status" value="1"/>
</dbReference>
<evidence type="ECO:0000256" key="6">
    <source>
        <dbReference type="ARBA" id="ARBA00022975"/>
    </source>
</evidence>
<feature type="binding site" evidence="9">
    <location>
        <begin position="99"/>
        <end position="104"/>
    </location>
    <ligand>
        <name>ATP</name>
        <dbReference type="ChEBI" id="CHEBI:30616"/>
    </ligand>
</feature>
<feature type="binding site" evidence="9">
    <location>
        <begin position="186"/>
        <end position="189"/>
    </location>
    <ligand>
        <name>a ribonucleoside 5'-phosphate</name>
        <dbReference type="ChEBI" id="CHEBI:58043"/>
    </ligand>
</feature>
<evidence type="ECO:0000256" key="1">
    <source>
        <dbReference type="ARBA" id="ARBA00022490"/>
    </source>
</evidence>
<keyword evidence="5 9" id="KW-0067">ATP-binding</keyword>
<dbReference type="GeneID" id="24100989"/>
<comment type="cofactor">
    <cofactor evidence="9">
        <name>Mg(2+)</name>
        <dbReference type="ChEBI" id="CHEBI:18420"/>
    </cofactor>
    <text evidence="9">Binds 1 Mg(2+) ion per monomer.</text>
</comment>
<evidence type="ECO:0000313" key="13">
    <source>
        <dbReference type="Proteomes" id="UP000006352"/>
    </source>
</evidence>
<comment type="catalytic activity">
    <reaction evidence="8 9">
        <text>UMP + ATP = UDP + ADP</text>
        <dbReference type="Rhea" id="RHEA:24400"/>
        <dbReference type="ChEBI" id="CHEBI:30616"/>
        <dbReference type="ChEBI" id="CHEBI:57865"/>
        <dbReference type="ChEBI" id="CHEBI:58223"/>
        <dbReference type="ChEBI" id="CHEBI:456216"/>
        <dbReference type="EC" id="2.7.4.14"/>
    </reaction>
</comment>
<dbReference type="InterPro" id="IPR006266">
    <property type="entry name" value="UMP_CMP_kinase"/>
</dbReference>
<feature type="binding site" evidence="9">
    <location>
        <position position="241"/>
    </location>
    <ligand>
        <name>a ribonucleoside 5'-phosphate</name>
        <dbReference type="ChEBI" id="CHEBI:58043"/>
    </ligand>
</feature>